<name>A0A8J2WTY7_9STRA</name>
<evidence type="ECO:0000313" key="4">
    <source>
        <dbReference type="EMBL" id="CAH0368182.1"/>
    </source>
</evidence>
<evidence type="ECO:0000313" key="5">
    <source>
        <dbReference type="Proteomes" id="UP000789595"/>
    </source>
</evidence>
<comment type="caution">
    <text evidence="4">The sequence shown here is derived from an EMBL/GenBank/DDBJ whole genome shotgun (WGS) entry which is preliminary data.</text>
</comment>
<dbReference type="SUPFAM" id="SSF51905">
    <property type="entry name" value="FAD/NAD(P)-binding domain"/>
    <property type="match status" value="1"/>
</dbReference>
<dbReference type="Proteomes" id="UP000789595">
    <property type="component" value="Unassembled WGS sequence"/>
</dbReference>
<keyword evidence="1" id="KW-0285">Flavoprotein</keyword>
<dbReference type="GO" id="GO:0006744">
    <property type="term" value="P:ubiquinone biosynthetic process"/>
    <property type="evidence" value="ECO:0007669"/>
    <property type="project" value="TreeGrafter"/>
</dbReference>
<dbReference type="GO" id="GO:0005739">
    <property type="term" value="C:mitochondrion"/>
    <property type="evidence" value="ECO:0007669"/>
    <property type="project" value="TreeGrafter"/>
</dbReference>
<organism evidence="4 5">
    <name type="scientific">Pelagomonas calceolata</name>
    <dbReference type="NCBI Taxonomy" id="35677"/>
    <lineage>
        <taxon>Eukaryota</taxon>
        <taxon>Sar</taxon>
        <taxon>Stramenopiles</taxon>
        <taxon>Ochrophyta</taxon>
        <taxon>Pelagophyceae</taxon>
        <taxon>Pelagomonadales</taxon>
        <taxon>Pelagomonadaceae</taxon>
        <taxon>Pelagomonas</taxon>
    </lineage>
</organism>
<gene>
    <name evidence="4" type="ORF">PECAL_2P12360</name>
</gene>
<proteinExistence type="predicted"/>
<dbReference type="EMBL" id="CAKKNE010000002">
    <property type="protein sequence ID" value="CAH0368182.1"/>
    <property type="molecule type" value="Genomic_DNA"/>
</dbReference>
<dbReference type="Pfam" id="PF01494">
    <property type="entry name" value="FAD_binding_3"/>
    <property type="match status" value="1"/>
</dbReference>
<reference evidence="4" key="1">
    <citation type="submission" date="2021-11" db="EMBL/GenBank/DDBJ databases">
        <authorList>
            <consortium name="Genoscope - CEA"/>
            <person name="William W."/>
        </authorList>
    </citation>
    <scope>NUCLEOTIDE SEQUENCE</scope>
</reference>
<dbReference type="AlphaFoldDB" id="A0A8J2WTY7"/>
<dbReference type="InterPro" id="IPR050641">
    <property type="entry name" value="RIFMO-like"/>
</dbReference>
<evidence type="ECO:0000256" key="1">
    <source>
        <dbReference type="ARBA" id="ARBA00022630"/>
    </source>
</evidence>
<protein>
    <recommendedName>
        <fullName evidence="3">FAD-binding domain-containing protein</fullName>
    </recommendedName>
</protein>
<keyword evidence="2" id="KW-0274">FAD</keyword>
<keyword evidence="5" id="KW-1185">Reference proteome</keyword>
<dbReference type="PRINTS" id="PR00420">
    <property type="entry name" value="RNGMNOXGNASE"/>
</dbReference>
<sequence>MLRVALARRRVATKVVVSGGGPAGLVTALALGRAGTPCALVEPRTAPSAHPRAHVLTARTLEICEDLGLGDALRQIAPPLERWRRFRYCDRVDGADYAVADHGAAPAWANLEAASDQRVQHISQPVFEALLRRAVADADVETRYGRRVVDVGLGGDGVACVLDDGATLGAEYLVAADGPRGAAAGVVLNAATDAADRVPGVAHHLDAPALQHFVSVAFRSRDLAARLRARPAMLYFVFNQETTSVVVAHNLDEGLFNLQFPVFPPAERPGDAAAPRNVRREVRALTATPLADLKIESARPWLMRARLADRFALDSHKAFLVGDAAHEMPPSGGFGMNTAVGDAHNLAWKLARASAGAANGRDLLASYERERRPAAAANVALSVDNWRRGLLIPEALGLPPRALDLAKVAAPTSAAFKTTTAAARAAVLARAAAPHGGVTEVVAGRRELPLFFPHHDLGLRYDGASARAAAADAVEHARPGSRAYEPRLAAGERLPAAYALGSLDAGRYALAVIGAADDLAAAAAEAAADDRLAGVLDVRPAGGAGGPALALVRPDRYVAAVWTGAADADALRRDLLRLTFCV</sequence>
<dbReference type="Gene3D" id="3.30.9.10">
    <property type="entry name" value="D-Amino Acid Oxidase, subunit A, domain 2"/>
    <property type="match status" value="1"/>
</dbReference>
<dbReference type="InterPro" id="IPR002938">
    <property type="entry name" value="FAD-bd"/>
</dbReference>
<evidence type="ECO:0000256" key="2">
    <source>
        <dbReference type="ARBA" id="ARBA00022827"/>
    </source>
</evidence>
<dbReference type="PANTHER" id="PTHR43004">
    <property type="entry name" value="TRK SYSTEM POTASSIUM UPTAKE PROTEIN"/>
    <property type="match status" value="1"/>
</dbReference>
<evidence type="ECO:0000259" key="3">
    <source>
        <dbReference type="Pfam" id="PF01494"/>
    </source>
</evidence>
<dbReference type="GO" id="GO:0071949">
    <property type="term" value="F:FAD binding"/>
    <property type="evidence" value="ECO:0007669"/>
    <property type="project" value="InterPro"/>
</dbReference>
<feature type="domain" description="FAD-binding" evidence="3">
    <location>
        <begin position="13"/>
        <end position="380"/>
    </location>
</feature>
<dbReference type="GO" id="GO:0016709">
    <property type="term" value="F:oxidoreductase activity, acting on paired donors, with incorporation or reduction of molecular oxygen, NAD(P)H as one donor, and incorporation of one atom of oxygen"/>
    <property type="evidence" value="ECO:0007669"/>
    <property type="project" value="UniProtKB-ARBA"/>
</dbReference>
<dbReference type="OrthoDB" id="1716816at2759"/>
<dbReference type="Gene3D" id="3.50.50.60">
    <property type="entry name" value="FAD/NAD(P)-binding domain"/>
    <property type="match status" value="1"/>
</dbReference>
<dbReference type="InterPro" id="IPR036188">
    <property type="entry name" value="FAD/NAD-bd_sf"/>
</dbReference>
<accession>A0A8J2WTY7</accession>
<dbReference type="PANTHER" id="PTHR43004:SF6">
    <property type="entry name" value="FAD_NAD(P)-BINDING OXIDOREDUCTASE FAMILY PROTEIN"/>
    <property type="match status" value="1"/>
</dbReference>